<dbReference type="InterPro" id="IPR007372">
    <property type="entry name" value="Lipid/polyisoprenoid-bd_YceI"/>
</dbReference>
<evidence type="ECO:0000313" key="4">
    <source>
        <dbReference type="Proteomes" id="UP000838686"/>
    </source>
</evidence>
<organism evidence="3 4">
    <name type="scientific">Paenibacillus plantiphilus</name>
    <dbReference type="NCBI Taxonomy" id="2905650"/>
    <lineage>
        <taxon>Bacteria</taxon>
        <taxon>Bacillati</taxon>
        <taxon>Bacillota</taxon>
        <taxon>Bacilli</taxon>
        <taxon>Bacillales</taxon>
        <taxon>Paenibacillaceae</taxon>
        <taxon>Paenibacillus</taxon>
    </lineage>
</organism>
<accession>A0ABN8GZK2</accession>
<keyword evidence="4" id="KW-1185">Reference proteome</keyword>
<dbReference type="InterPro" id="IPR036761">
    <property type="entry name" value="TTHA0802/YceI-like_sf"/>
</dbReference>
<dbReference type="Gene3D" id="2.40.128.110">
    <property type="entry name" value="Lipid/polyisoprenoid-binding, YceI-like"/>
    <property type="match status" value="1"/>
</dbReference>
<dbReference type="EMBL" id="CAKMMF010000026">
    <property type="protein sequence ID" value="CAH1216432.1"/>
    <property type="molecule type" value="Genomic_DNA"/>
</dbReference>
<feature type="domain" description="Lipid/polyisoprenoid-binding YceI-like" evidence="2">
    <location>
        <begin position="55"/>
        <end position="219"/>
    </location>
</feature>
<dbReference type="SMART" id="SM00867">
    <property type="entry name" value="YceI"/>
    <property type="match status" value="1"/>
</dbReference>
<dbReference type="Proteomes" id="UP000838686">
    <property type="component" value="Unassembled WGS sequence"/>
</dbReference>
<dbReference type="PANTHER" id="PTHR34406:SF1">
    <property type="entry name" value="PROTEIN YCEI"/>
    <property type="match status" value="1"/>
</dbReference>
<sequence length="220" mass="24180">MKKWVVLSVLLAMLLAGGYLLIAYYSGNQIDIKDVFDNEKLQAGDQIPNELLNKSWDIAGESKVYLSVTTSNEQVNMAFQRVSGSWLIHTEDPGQMAATAVVDIKGLDSGIAERDKHVEGSLLDSAKYPTAEFKLSEIKQWPKEVIEGKPVNIQMAGTLKVKGIDKEVVFDCEALFESNQWKLKGKTAVTFADFGIENPSSAVATIEDEIIVNLQLILGS</sequence>
<name>A0ABN8GZK2_9BACL</name>
<proteinExistence type="inferred from homology"/>
<gene>
    <name evidence="3" type="primary">yceI</name>
    <name evidence="3" type="ORF">PAECIP111893_04122</name>
</gene>
<dbReference type="PANTHER" id="PTHR34406">
    <property type="entry name" value="PROTEIN YCEI"/>
    <property type="match status" value="1"/>
</dbReference>
<dbReference type="Pfam" id="PF04264">
    <property type="entry name" value="YceI"/>
    <property type="match status" value="1"/>
</dbReference>
<reference evidence="3" key="1">
    <citation type="submission" date="2022-01" db="EMBL/GenBank/DDBJ databases">
        <authorList>
            <person name="Criscuolo A."/>
        </authorList>
    </citation>
    <scope>NUCLEOTIDE SEQUENCE</scope>
    <source>
        <strain evidence="3">CIP111893</strain>
    </source>
</reference>
<evidence type="ECO:0000313" key="3">
    <source>
        <dbReference type="EMBL" id="CAH1216432.1"/>
    </source>
</evidence>
<comment type="caution">
    <text evidence="3">The sequence shown here is derived from an EMBL/GenBank/DDBJ whole genome shotgun (WGS) entry which is preliminary data.</text>
</comment>
<dbReference type="RefSeq" id="WP_236344460.1">
    <property type="nucleotide sequence ID" value="NZ_CAKMMF010000026.1"/>
</dbReference>
<comment type="similarity">
    <text evidence="1">Belongs to the UPF0312 family.</text>
</comment>
<protein>
    <submittedName>
        <fullName evidence="3">Protein YceI</fullName>
    </submittedName>
</protein>
<evidence type="ECO:0000256" key="1">
    <source>
        <dbReference type="ARBA" id="ARBA00008812"/>
    </source>
</evidence>
<dbReference type="SUPFAM" id="SSF101874">
    <property type="entry name" value="YceI-like"/>
    <property type="match status" value="1"/>
</dbReference>
<evidence type="ECO:0000259" key="2">
    <source>
        <dbReference type="SMART" id="SM00867"/>
    </source>
</evidence>